<dbReference type="AlphaFoldDB" id="A0A084AJ94"/>
<evidence type="ECO:0000313" key="3">
    <source>
        <dbReference type="Proteomes" id="UP000028045"/>
    </source>
</evidence>
<reference evidence="2 3" key="1">
    <citation type="journal article" date="2014" name="BMC Genomics">
        <title>Comparative genome sequencing reveals chemotype-specific gene clusters in the toxigenic black mold Stachybotrys.</title>
        <authorList>
            <person name="Semeiks J."/>
            <person name="Borek D."/>
            <person name="Otwinowski Z."/>
            <person name="Grishin N.V."/>
        </authorList>
    </citation>
    <scope>NUCLEOTIDE SEQUENCE [LARGE SCALE GENOMIC DNA]</scope>
    <source>
        <strain evidence="3">CBS 109288 / IBT 7711</strain>
    </source>
</reference>
<protein>
    <submittedName>
        <fullName evidence="2">Uncharacterized protein</fullName>
    </submittedName>
</protein>
<organism evidence="2 3">
    <name type="scientific">Stachybotrys chartarum (strain CBS 109288 / IBT 7711)</name>
    <name type="common">Toxic black mold</name>
    <name type="synonym">Stilbospora chartarum</name>
    <dbReference type="NCBI Taxonomy" id="1280523"/>
    <lineage>
        <taxon>Eukaryota</taxon>
        <taxon>Fungi</taxon>
        <taxon>Dikarya</taxon>
        <taxon>Ascomycota</taxon>
        <taxon>Pezizomycotina</taxon>
        <taxon>Sordariomycetes</taxon>
        <taxon>Hypocreomycetidae</taxon>
        <taxon>Hypocreales</taxon>
        <taxon>Stachybotryaceae</taxon>
        <taxon>Stachybotrys</taxon>
    </lineage>
</organism>
<dbReference type="HOGENOM" id="CLU_2428495_0_0_1"/>
<gene>
    <name evidence="2" type="ORF">S7711_10820</name>
</gene>
<keyword evidence="3" id="KW-1185">Reference proteome</keyword>
<sequence>MVDSTSLTKLSRLISRVIFRGTLHLPAAVDARSRDGDVPVCLDCVGFAARHMARFRGSSPSTARPEAAMESQAGGEEGERKLSTLPGRSGG</sequence>
<evidence type="ECO:0000313" key="2">
    <source>
        <dbReference type="EMBL" id="KEY65373.1"/>
    </source>
</evidence>
<evidence type="ECO:0000256" key="1">
    <source>
        <dbReference type="SAM" id="MobiDB-lite"/>
    </source>
</evidence>
<feature type="region of interest" description="Disordered" evidence="1">
    <location>
        <begin position="56"/>
        <end position="91"/>
    </location>
</feature>
<proteinExistence type="predicted"/>
<name>A0A084AJ94_STACB</name>
<dbReference type="Proteomes" id="UP000028045">
    <property type="component" value="Unassembled WGS sequence"/>
</dbReference>
<accession>A0A084AJ94</accession>
<dbReference type="EMBL" id="KL648705">
    <property type="protein sequence ID" value="KEY65373.1"/>
    <property type="molecule type" value="Genomic_DNA"/>
</dbReference>